<organism evidence="1 2">
    <name type="scientific">Nicotiana sylvestris</name>
    <name type="common">Wood tobacco</name>
    <name type="synonym">South American tobacco</name>
    <dbReference type="NCBI Taxonomy" id="4096"/>
    <lineage>
        <taxon>Eukaryota</taxon>
        <taxon>Viridiplantae</taxon>
        <taxon>Streptophyta</taxon>
        <taxon>Embryophyta</taxon>
        <taxon>Tracheophyta</taxon>
        <taxon>Spermatophyta</taxon>
        <taxon>Magnoliopsida</taxon>
        <taxon>eudicotyledons</taxon>
        <taxon>Gunneridae</taxon>
        <taxon>Pentapetalae</taxon>
        <taxon>asterids</taxon>
        <taxon>lamiids</taxon>
        <taxon>Solanales</taxon>
        <taxon>Solanaceae</taxon>
        <taxon>Nicotianoideae</taxon>
        <taxon>Nicotianeae</taxon>
        <taxon>Nicotiana</taxon>
    </lineage>
</organism>
<dbReference type="OrthoDB" id="1094363at2759"/>
<name>A0A1U7WR24_NICSY</name>
<evidence type="ECO:0000313" key="2">
    <source>
        <dbReference type="RefSeq" id="XP_009776700.1"/>
    </source>
</evidence>
<dbReference type="Proteomes" id="UP000189701">
    <property type="component" value="Unplaced"/>
</dbReference>
<sequence>MNDTFSYLALHIKPVYAHHSLHWLRSDDRLLAFDLEREEATILDFPEFISHHHVYD</sequence>
<evidence type="ECO:0000313" key="1">
    <source>
        <dbReference type="Proteomes" id="UP000189701"/>
    </source>
</evidence>
<accession>A0A1U7WR24</accession>
<reference evidence="1" key="1">
    <citation type="journal article" date="2013" name="Genome Biol.">
        <title>Reference genomes and transcriptomes of Nicotiana sylvestris and Nicotiana tomentosiformis.</title>
        <authorList>
            <person name="Sierro N."/>
            <person name="Battey J.N."/>
            <person name="Ouadi S."/>
            <person name="Bovet L."/>
            <person name="Goepfert S."/>
            <person name="Bakaher N."/>
            <person name="Peitsch M.C."/>
            <person name="Ivanov N.V."/>
        </authorList>
    </citation>
    <scope>NUCLEOTIDE SEQUENCE [LARGE SCALE GENOMIC DNA]</scope>
</reference>
<feature type="non-terminal residue" evidence="2">
    <location>
        <position position="56"/>
    </location>
</feature>
<keyword evidence="1" id="KW-1185">Reference proteome</keyword>
<reference evidence="2" key="2">
    <citation type="submission" date="2025-08" db="UniProtKB">
        <authorList>
            <consortium name="RefSeq"/>
        </authorList>
    </citation>
    <scope>IDENTIFICATION</scope>
    <source>
        <tissue evidence="2">Leaf</tissue>
    </source>
</reference>
<proteinExistence type="predicted"/>
<dbReference type="RefSeq" id="XP_009776700.1">
    <property type="nucleotide sequence ID" value="XM_009778398.1"/>
</dbReference>
<protein>
    <submittedName>
        <fullName evidence="2">F-box protein At1g20360-like</fullName>
    </submittedName>
</protein>
<dbReference type="AlphaFoldDB" id="A0A1U7WR24"/>
<gene>
    <name evidence="2" type="primary">LOC104226403</name>
</gene>